<name>A0A507FIQ3_9FUNG</name>
<evidence type="ECO:0008006" key="4">
    <source>
        <dbReference type="Google" id="ProtNLM"/>
    </source>
</evidence>
<dbReference type="EMBL" id="QEAP01000054">
    <property type="protein sequence ID" value="TPX76184.1"/>
    <property type="molecule type" value="Genomic_DNA"/>
</dbReference>
<evidence type="ECO:0000313" key="3">
    <source>
        <dbReference type="Proteomes" id="UP000320333"/>
    </source>
</evidence>
<feature type="coiled-coil region" evidence="1">
    <location>
        <begin position="119"/>
        <end position="146"/>
    </location>
</feature>
<reference evidence="2 3" key="1">
    <citation type="journal article" date="2019" name="Sci. Rep.">
        <title>Comparative genomics of chytrid fungi reveal insights into the obligate biotrophic and pathogenic lifestyle of Synchytrium endobioticum.</title>
        <authorList>
            <person name="van de Vossenberg B.T.L.H."/>
            <person name="Warris S."/>
            <person name="Nguyen H.D.T."/>
            <person name="van Gent-Pelzer M.P.E."/>
            <person name="Joly D.L."/>
            <person name="van de Geest H.C."/>
            <person name="Bonants P.J.M."/>
            <person name="Smith D.S."/>
            <person name="Levesque C.A."/>
            <person name="van der Lee T.A.J."/>
        </authorList>
    </citation>
    <scope>NUCLEOTIDE SEQUENCE [LARGE SCALE GENOMIC DNA]</scope>
    <source>
        <strain evidence="2 3">CBS 675.73</strain>
    </source>
</reference>
<comment type="caution">
    <text evidence="2">The sequence shown here is derived from an EMBL/GenBank/DDBJ whole genome shotgun (WGS) entry which is preliminary data.</text>
</comment>
<keyword evidence="1" id="KW-0175">Coiled coil</keyword>
<organism evidence="2 3">
    <name type="scientific">Chytriomyces confervae</name>
    <dbReference type="NCBI Taxonomy" id="246404"/>
    <lineage>
        <taxon>Eukaryota</taxon>
        <taxon>Fungi</taxon>
        <taxon>Fungi incertae sedis</taxon>
        <taxon>Chytridiomycota</taxon>
        <taxon>Chytridiomycota incertae sedis</taxon>
        <taxon>Chytridiomycetes</taxon>
        <taxon>Chytridiales</taxon>
        <taxon>Chytriomycetaceae</taxon>
        <taxon>Chytriomyces</taxon>
    </lineage>
</organism>
<evidence type="ECO:0000313" key="2">
    <source>
        <dbReference type="EMBL" id="TPX76184.1"/>
    </source>
</evidence>
<accession>A0A507FIQ3</accession>
<dbReference type="Proteomes" id="UP000320333">
    <property type="component" value="Unassembled WGS sequence"/>
</dbReference>
<keyword evidence="3" id="KW-1185">Reference proteome</keyword>
<evidence type="ECO:0000256" key="1">
    <source>
        <dbReference type="SAM" id="Coils"/>
    </source>
</evidence>
<protein>
    <recommendedName>
        <fullName evidence="4">Retrotransposon gag domain-containing protein</fullName>
    </recommendedName>
</protein>
<gene>
    <name evidence="2" type="ORF">CcCBS67573_g02509</name>
</gene>
<sequence>MSEEQTEHKRMILNETNYPVWKPLMLAEIGMNPLWAQFSYCFQFFYHYRTPPPTTCKIHCTPTTPIPPLPDSPNIYSTALNLDDPTSPTPEISDSTVTPLGKPMNDQSSPQITAQTNLLTAYRSELENFQQLNHQLQQRLNFMESQGPAQSEYEETEASDESIPVTTSVRAIQIVKLYFDSLSTILSTKSKITFVASFLCGNVFDWYKKSVLDKDLTFTDYNAFKVFFLDAWGKDTVISEEAALEALANLKQTTSAQAYTNRFTSPAACTQHNEYSKMNECIQTWT</sequence>
<dbReference type="AlphaFoldDB" id="A0A507FIQ3"/>
<proteinExistence type="predicted"/>